<evidence type="ECO:0000313" key="11">
    <source>
        <dbReference type="Proteomes" id="UP001153719"/>
    </source>
</evidence>
<comment type="catalytic activity">
    <reaction evidence="8">
        <text>arsenic triglutathione + 3 [thioredoxin]-dithiol + 3 S-adenosyl-L-methionine = trimethylarsine + 3 [thioredoxin]-disulfide + 3 glutathione + 3 S-adenosyl-L-homocysteine + 3 H(+)</text>
        <dbReference type="Rhea" id="RHEA:69432"/>
        <dbReference type="Rhea" id="RHEA-COMP:10698"/>
        <dbReference type="Rhea" id="RHEA-COMP:10700"/>
        <dbReference type="ChEBI" id="CHEBI:15378"/>
        <dbReference type="ChEBI" id="CHEBI:27130"/>
        <dbReference type="ChEBI" id="CHEBI:29950"/>
        <dbReference type="ChEBI" id="CHEBI:50058"/>
        <dbReference type="ChEBI" id="CHEBI:57856"/>
        <dbReference type="ChEBI" id="CHEBI:57925"/>
        <dbReference type="ChEBI" id="CHEBI:59789"/>
        <dbReference type="ChEBI" id="CHEBI:183640"/>
        <dbReference type="EC" id="2.1.1.137"/>
    </reaction>
</comment>
<dbReference type="InterPro" id="IPR026669">
    <property type="entry name" value="Arsenite_MeTrfase-like"/>
</dbReference>
<dbReference type="Pfam" id="PF13847">
    <property type="entry name" value="Methyltransf_31"/>
    <property type="match status" value="2"/>
</dbReference>
<dbReference type="PANTHER" id="PTHR43675">
    <property type="entry name" value="ARSENITE METHYLTRANSFERASE"/>
    <property type="match status" value="1"/>
</dbReference>
<dbReference type="EMBL" id="LR882967">
    <property type="protein sequence ID" value="CAD5971980.1"/>
    <property type="molecule type" value="Genomic_DNA"/>
</dbReference>
<dbReference type="Gene3D" id="3.40.50.150">
    <property type="entry name" value="Vaccinia Virus protein VP39"/>
    <property type="match status" value="1"/>
</dbReference>
<dbReference type="AlphaFoldDB" id="A0A9W4G933"/>
<reference evidence="10" key="1">
    <citation type="submission" date="2020-09" db="EMBL/GenBank/DDBJ databases">
        <authorList>
            <person name="Blom J."/>
        </authorList>
    </citation>
    <scope>NUCLEOTIDE SEQUENCE</scope>
    <source>
        <strain evidence="10">No.713</strain>
    </source>
</reference>
<dbReference type="KEGG" id="ppsu:NO713_03883"/>
<evidence type="ECO:0000256" key="2">
    <source>
        <dbReference type="ARBA" id="ARBA00022691"/>
    </source>
</evidence>
<dbReference type="InterPro" id="IPR029063">
    <property type="entry name" value="SAM-dependent_MTases_sf"/>
</dbReference>
<dbReference type="CDD" id="cd02440">
    <property type="entry name" value="AdoMet_MTases"/>
    <property type="match status" value="1"/>
</dbReference>
<evidence type="ECO:0000256" key="8">
    <source>
        <dbReference type="ARBA" id="ARBA00048428"/>
    </source>
</evidence>
<proteinExistence type="inferred from homology"/>
<evidence type="ECO:0000256" key="7">
    <source>
        <dbReference type="ARBA" id="ARBA00047943"/>
    </source>
</evidence>
<name>A0A9W4G933_9CYAN</name>
<dbReference type="InterPro" id="IPR025714">
    <property type="entry name" value="Methyltranfer_dom"/>
</dbReference>
<evidence type="ECO:0000259" key="9">
    <source>
        <dbReference type="Pfam" id="PF13847"/>
    </source>
</evidence>
<keyword evidence="1 10" id="KW-0808">Transferase</keyword>
<evidence type="ECO:0000256" key="5">
    <source>
        <dbReference type="ARBA" id="ARBA00034545"/>
    </source>
</evidence>
<dbReference type="PANTHER" id="PTHR43675:SF8">
    <property type="entry name" value="ARSENITE METHYLTRANSFERASE"/>
    <property type="match status" value="1"/>
</dbReference>
<dbReference type="EC" id="2.1.1.137" evidence="4"/>
<dbReference type="Proteomes" id="UP001153719">
    <property type="component" value="Chromosome"/>
</dbReference>
<comment type="catalytic activity">
    <reaction evidence="6">
        <text>arsenic triglutathione + [thioredoxin]-dithiol + S-adenosyl-L-methionine + 2 H2O = methylarsonous acid + [thioredoxin]-disulfide + 3 glutathione + S-adenosyl-L-homocysteine + H(+)</text>
        <dbReference type="Rhea" id="RHEA:69460"/>
        <dbReference type="Rhea" id="RHEA-COMP:10698"/>
        <dbReference type="Rhea" id="RHEA-COMP:10700"/>
        <dbReference type="ChEBI" id="CHEBI:15377"/>
        <dbReference type="ChEBI" id="CHEBI:15378"/>
        <dbReference type="ChEBI" id="CHEBI:17826"/>
        <dbReference type="ChEBI" id="CHEBI:29950"/>
        <dbReference type="ChEBI" id="CHEBI:50058"/>
        <dbReference type="ChEBI" id="CHEBI:57856"/>
        <dbReference type="ChEBI" id="CHEBI:57925"/>
        <dbReference type="ChEBI" id="CHEBI:59789"/>
        <dbReference type="ChEBI" id="CHEBI:183640"/>
        <dbReference type="EC" id="2.1.1.137"/>
    </reaction>
</comment>
<evidence type="ECO:0000256" key="6">
    <source>
        <dbReference type="ARBA" id="ARBA00047941"/>
    </source>
</evidence>
<feature type="domain" description="Methyltransferase" evidence="9">
    <location>
        <begin position="94"/>
        <end position="180"/>
    </location>
</feature>
<feature type="domain" description="Methyltransferase" evidence="9">
    <location>
        <begin position="200"/>
        <end position="282"/>
    </location>
</feature>
<evidence type="ECO:0000256" key="3">
    <source>
        <dbReference type="ARBA" id="ARBA00034487"/>
    </source>
</evidence>
<evidence type="ECO:0000256" key="1">
    <source>
        <dbReference type="ARBA" id="ARBA00022679"/>
    </source>
</evidence>
<keyword evidence="2" id="KW-0949">S-adenosyl-L-methionine</keyword>
<dbReference type="GO" id="GO:0032259">
    <property type="term" value="P:methylation"/>
    <property type="evidence" value="ECO:0007669"/>
    <property type="project" value="UniProtKB-KW"/>
</dbReference>
<comment type="similarity">
    <text evidence="3">Belongs to the methyltransferase superfamily. Arsenite methyltransferase family.</text>
</comment>
<dbReference type="SUPFAM" id="SSF53335">
    <property type="entry name" value="S-adenosyl-L-methionine-dependent methyltransferases"/>
    <property type="match status" value="1"/>
</dbReference>
<evidence type="ECO:0000313" key="10">
    <source>
        <dbReference type="EMBL" id="CAD5971980.1"/>
    </source>
</evidence>
<gene>
    <name evidence="10" type="primary">arsM</name>
    <name evidence="10" type="ORF">NO713_03883</name>
</gene>
<protein>
    <recommendedName>
        <fullName evidence="5">Arsenite methyltransferase</fullName>
        <ecNumber evidence="4">2.1.1.137</ecNumber>
    </recommendedName>
</protein>
<sequence length="425" mass="47807">MARLYQLSVETCHGASVPCQLSVFSYSLLLPIADFMNYNIEETVIERYKAGATTVQPSLCCPVEYQENQYLDIVPQEIIEKDYGCGDPTRYVNPGEIVVDLGSGAGKNCYMIAQKVGATGRVIGVDFNDTMLALSRSYQAEVAEKLGYGNTSFVKAKIQDLALDLDQVQQWLTNHPIQSIEQITEFELECDRLRQQNPLIADNSVDVVISNCVLNLVRPQDKDQLFQEIYRVLKRGGRAVISDIVCDQDPTPDILNDPDLWSGCIAGAFRENEFLQRFEQAGFYGIKILARQEEPWQVIDGIEFRSLTVCAFKGKDGPCLDVNQAVIYKGPWKQVMDDDGHILYRGERMAVCDKTYHIYTNINSPYCQDILGILPHETIPLESAPEFDCRRNVIRKPEETKGKNYHVTITNSDNSCCSPESSSCC</sequence>
<evidence type="ECO:0000256" key="4">
    <source>
        <dbReference type="ARBA" id="ARBA00034521"/>
    </source>
</evidence>
<keyword evidence="10" id="KW-0489">Methyltransferase</keyword>
<dbReference type="GO" id="GO:0030791">
    <property type="term" value="F:arsenite methyltransferase activity"/>
    <property type="evidence" value="ECO:0007669"/>
    <property type="project" value="UniProtKB-EC"/>
</dbReference>
<keyword evidence="11" id="KW-1185">Reference proteome</keyword>
<accession>A0A9W4G933</accession>
<comment type="catalytic activity">
    <reaction evidence="7">
        <text>arsenic triglutathione + 2 [thioredoxin]-dithiol + 2 S-adenosyl-L-methionine + H2O = dimethylarsinous acid + 2 [thioredoxin]-disulfide + 3 glutathione + 2 S-adenosyl-L-homocysteine + 2 H(+)</text>
        <dbReference type="Rhea" id="RHEA:69464"/>
        <dbReference type="Rhea" id="RHEA-COMP:10698"/>
        <dbReference type="Rhea" id="RHEA-COMP:10700"/>
        <dbReference type="ChEBI" id="CHEBI:15377"/>
        <dbReference type="ChEBI" id="CHEBI:15378"/>
        <dbReference type="ChEBI" id="CHEBI:23808"/>
        <dbReference type="ChEBI" id="CHEBI:29950"/>
        <dbReference type="ChEBI" id="CHEBI:50058"/>
        <dbReference type="ChEBI" id="CHEBI:57856"/>
        <dbReference type="ChEBI" id="CHEBI:57925"/>
        <dbReference type="ChEBI" id="CHEBI:59789"/>
        <dbReference type="ChEBI" id="CHEBI:183640"/>
        <dbReference type="EC" id="2.1.1.137"/>
    </reaction>
</comment>
<organism evidence="10 11">
    <name type="scientific">Planktothrix pseudagardhii</name>
    <dbReference type="NCBI Taxonomy" id="132604"/>
    <lineage>
        <taxon>Bacteria</taxon>
        <taxon>Bacillati</taxon>
        <taxon>Cyanobacteriota</taxon>
        <taxon>Cyanophyceae</taxon>
        <taxon>Oscillatoriophycideae</taxon>
        <taxon>Oscillatoriales</taxon>
        <taxon>Microcoleaceae</taxon>
        <taxon>Planktothrix</taxon>
    </lineage>
</organism>